<dbReference type="RefSeq" id="WP_090980131.1">
    <property type="nucleotide sequence ID" value="NZ_FOJM01000002.1"/>
</dbReference>
<proteinExistence type="predicted"/>
<name>A0A1I0SNU7_9SPHI</name>
<sequence>MSKGIYYLVYTSIASRLMSDEDLLLLLQQSRRNNTALGMTGLLLYMEGRFITKTEGRFIQFLEGEKAQVLTMYSSICSDERHRSILLLGSGFWHKRSFPAWSMGFSPLNANQHSDVANFFHLDDTSVTHYLSDANETADFLRSFYLINSESANDKDYGSG</sequence>
<dbReference type="InterPro" id="IPR007024">
    <property type="entry name" value="BLUF_domain"/>
</dbReference>
<dbReference type="EMBL" id="FOJM01000002">
    <property type="protein sequence ID" value="SFA40426.1"/>
    <property type="molecule type" value="Genomic_DNA"/>
</dbReference>
<dbReference type="Gene3D" id="3.30.70.100">
    <property type="match status" value="1"/>
</dbReference>
<feature type="domain" description="BLUF" evidence="1">
    <location>
        <begin position="5"/>
        <end position="104"/>
    </location>
</feature>
<dbReference type="STRING" id="332999.SAMN04488511_10270"/>
<dbReference type="SMART" id="SM01034">
    <property type="entry name" value="BLUF"/>
    <property type="match status" value="1"/>
</dbReference>
<evidence type="ECO:0000313" key="3">
    <source>
        <dbReference type="Proteomes" id="UP000198836"/>
    </source>
</evidence>
<dbReference type="AlphaFoldDB" id="A0A1I0SNU7"/>
<dbReference type="OrthoDB" id="1122028at2"/>
<dbReference type="PROSITE" id="PS50925">
    <property type="entry name" value="BLUF"/>
    <property type="match status" value="1"/>
</dbReference>
<dbReference type="InterPro" id="IPR036046">
    <property type="entry name" value="Acylphosphatase-like_dom_sf"/>
</dbReference>
<reference evidence="3" key="1">
    <citation type="submission" date="2016-10" db="EMBL/GenBank/DDBJ databases">
        <authorList>
            <person name="Varghese N."/>
            <person name="Submissions S."/>
        </authorList>
    </citation>
    <scope>NUCLEOTIDE SEQUENCE [LARGE SCALE GENOMIC DNA]</scope>
    <source>
        <strain evidence="3">DSM 18130</strain>
    </source>
</reference>
<dbReference type="GO" id="GO:0009882">
    <property type="term" value="F:blue light photoreceptor activity"/>
    <property type="evidence" value="ECO:0007669"/>
    <property type="project" value="InterPro"/>
</dbReference>
<gene>
    <name evidence="2" type="ORF">SAMN04488511_10270</name>
</gene>
<organism evidence="2 3">
    <name type="scientific">Pedobacter suwonensis</name>
    <dbReference type="NCBI Taxonomy" id="332999"/>
    <lineage>
        <taxon>Bacteria</taxon>
        <taxon>Pseudomonadati</taxon>
        <taxon>Bacteroidota</taxon>
        <taxon>Sphingobacteriia</taxon>
        <taxon>Sphingobacteriales</taxon>
        <taxon>Sphingobacteriaceae</taxon>
        <taxon>Pedobacter</taxon>
    </lineage>
</organism>
<dbReference type="SUPFAM" id="SSF54975">
    <property type="entry name" value="Acylphosphatase/BLUF domain-like"/>
    <property type="match status" value="1"/>
</dbReference>
<keyword evidence="3" id="KW-1185">Reference proteome</keyword>
<dbReference type="Pfam" id="PF04940">
    <property type="entry name" value="BLUF"/>
    <property type="match status" value="1"/>
</dbReference>
<accession>A0A1I0SNU7</accession>
<dbReference type="Proteomes" id="UP000198836">
    <property type="component" value="Unassembled WGS sequence"/>
</dbReference>
<protein>
    <submittedName>
        <fullName evidence="2">Sensors of blue-light using FAD</fullName>
    </submittedName>
</protein>
<evidence type="ECO:0000313" key="2">
    <source>
        <dbReference type="EMBL" id="SFA40426.1"/>
    </source>
</evidence>
<dbReference type="GO" id="GO:0071949">
    <property type="term" value="F:FAD binding"/>
    <property type="evidence" value="ECO:0007669"/>
    <property type="project" value="InterPro"/>
</dbReference>
<evidence type="ECO:0000259" key="1">
    <source>
        <dbReference type="PROSITE" id="PS50925"/>
    </source>
</evidence>